<feature type="compositionally biased region" description="Polar residues" evidence="3">
    <location>
        <begin position="619"/>
        <end position="640"/>
    </location>
</feature>
<evidence type="ECO:0008006" key="7">
    <source>
        <dbReference type="Google" id="ProtNLM"/>
    </source>
</evidence>
<dbReference type="GO" id="GO:0015630">
    <property type="term" value="C:microtubule cytoskeleton"/>
    <property type="evidence" value="ECO:0007669"/>
    <property type="project" value="TreeGrafter"/>
</dbReference>
<dbReference type="CDD" id="cd17043">
    <property type="entry name" value="RA"/>
    <property type="match status" value="1"/>
</dbReference>
<feature type="compositionally biased region" description="Low complexity" evidence="3">
    <location>
        <begin position="326"/>
        <end position="336"/>
    </location>
</feature>
<evidence type="ECO:0000256" key="1">
    <source>
        <dbReference type="ARBA" id="ARBA00022443"/>
    </source>
</evidence>
<feature type="compositionally biased region" description="Pro residues" evidence="3">
    <location>
        <begin position="872"/>
        <end position="883"/>
    </location>
</feature>
<dbReference type="Gene3D" id="3.10.20.90">
    <property type="entry name" value="Phosphatidylinositol 3-kinase Catalytic Subunit, Chain A, domain 1"/>
    <property type="match status" value="1"/>
</dbReference>
<dbReference type="InterPro" id="IPR001452">
    <property type="entry name" value="SH3_domain"/>
</dbReference>
<sequence length="946" mass="107297">MSIIHYSERLEEIHEEQCTSEEEEDTDDDEMTDASSSMSSSPSIPDENINFDLVYALHTFVATVEGQASVVKGDALILMEDTNIYWWLVEVLKTNEVGYIPAENIETPYERLARLNKHRNVEITSPSMQDTASQTTMHPLTTNVRRVIISDDSKVYHYEVESEEEEDEEDEEEIDQEDQTEDYARKQEVYQESEYCEMKMDDDENDLIEPITQEKIEIPQETPDDGPLQELRVFAGNIGQGPLFHTFLISYQTAAEELVQLAIDKFGIQLQEQDHSATIEYYVAVQGLDGDEYILLPQDKPLSIFKTLTDSLTTPMPSVSHIRRISQQSVSSVQSSGTTQRRPRSSSFSNYEQTNYDEDSVIRFYLHRRIKRAHENLVYIKVSLYPDTRKQKKPHEMDRMDKVIAVNQESSVGQVIQLALEKFHVPDAEGKSITKQLGKYKLSVKSHHGKEIELESNEIVCNILESLSSNTITSELLFILRKSGKRRKYHFIQQEARRPSILDILMDSTPKSERTRSEDRSILNTQQHQSHSTTSSTSLFNFTRRASAPCTDSDSLMEPHSTQMSRSNSNTPSLTIPPGAEKRKESLKQQLKRLVGWGSSNNSKKQQQQQMTIITSQSDITPMSSGSSFVTKSRQGSQDATGRMEAASHQCSPLSRRPSEDPTQALNKQMSTVSLVESHEHTDQDQREMPQEPEIGVQETEKEQEEIEQQEILQDQASDIQPQEMAPFNEDTTNSSPMASSISTSKVSLVSEISSIHPQQTIVTTASSIESSNQQYDTTTTTTNTNNFNITKEISRGQQQQDFDDLYLLVAHGVDFLKTKENTKWEEEGGYEFHPWNRPQSSFAVRQRDQRSNSQDSQEPIVTEEKQLLSPPLTPLPQHPPPQNEQEDEQAQKELAMAMAKRILSGKTEDASPTPTATTSTTATGQPTESLDDEELQRIVAAHIVF</sequence>
<accession>A0A1X0RHB1</accession>
<protein>
    <recommendedName>
        <fullName evidence="7">SH3 domain-containing protein</fullName>
    </recommendedName>
</protein>
<feature type="region of interest" description="Disordered" evidence="3">
    <location>
        <begin position="830"/>
        <end position="935"/>
    </location>
</feature>
<feature type="compositionally biased region" description="Basic and acidic residues" evidence="3">
    <location>
        <begin position="677"/>
        <end position="690"/>
    </location>
</feature>
<dbReference type="InterPro" id="IPR053039">
    <property type="entry name" value="Polarity_Bud-Selection_Reg"/>
</dbReference>
<proteinExistence type="predicted"/>
<feature type="compositionally biased region" description="Acidic residues" evidence="3">
    <location>
        <begin position="161"/>
        <end position="181"/>
    </location>
</feature>
<dbReference type="GO" id="GO:0007165">
    <property type="term" value="P:signal transduction"/>
    <property type="evidence" value="ECO:0007669"/>
    <property type="project" value="InterPro"/>
</dbReference>
<dbReference type="GO" id="GO:0051286">
    <property type="term" value="C:cell tip"/>
    <property type="evidence" value="ECO:0007669"/>
    <property type="project" value="TreeGrafter"/>
</dbReference>
<dbReference type="SUPFAM" id="SSF54236">
    <property type="entry name" value="Ubiquitin-like"/>
    <property type="match status" value="1"/>
</dbReference>
<dbReference type="SMART" id="SM00326">
    <property type="entry name" value="SH3"/>
    <property type="match status" value="1"/>
</dbReference>
<feature type="domain" description="Ras-associating" evidence="5">
    <location>
        <begin position="402"/>
        <end position="485"/>
    </location>
</feature>
<evidence type="ECO:0000259" key="5">
    <source>
        <dbReference type="PROSITE" id="PS50200"/>
    </source>
</evidence>
<keyword evidence="1 2" id="KW-0728">SH3 domain</keyword>
<evidence type="ECO:0000256" key="2">
    <source>
        <dbReference type="PROSITE-ProRule" id="PRU00192"/>
    </source>
</evidence>
<dbReference type="Pfam" id="PF00018">
    <property type="entry name" value="SH3_1"/>
    <property type="match status" value="1"/>
</dbReference>
<dbReference type="VEuPathDB" id="FungiDB:BCV72DRAFT_105587"/>
<feature type="region of interest" description="Disordered" evidence="3">
    <location>
        <begin position="12"/>
        <end position="44"/>
    </location>
</feature>
<dbReference type="Proteomes" id="UP000242414">
    <property type="component" value="Unassembled WGS sequence"/>
</dbReference>
<dbReference type="Pfam" id="PF00788">
    <property type="entry name" value="RA"/>
    <property type="match status" value="2"/>
</dbReference>
<dbReference type="Gene3D" id="2.30.30.40">
    <property type="entry name" value="SH3 Domains"/>
    <property type="match status" value="1"/>
</dbReference>
<gene>
    <name evidence="6" type="ORF">BCV72DRAFT_105587</name>
</gene>
<organism evidence="6">
    <name type="scientific">Rhizopus microsporus var. microsporus</name>
    <dbReference type="NCBI Taxonomy" id="86635"/>
    <lineage>
        <taxon>Eukaryota</taxon>
        <taxon>Fungi</taxon>
        <taxon>Fungi incertae sedis</taxon>
        <taxon>Mucoromycota</taxon>
        <taxon>Mucoromycotina</taxon>
        <taxon>Mucoromycetes</taxon>
        <taxon>Mucorales</taxon>
        <taxon>Mucorineae</taxon>
        <taxon>Rhizopodaceae</taxon>
        <taxon>Rhizopus</taxon>
    </lineage>
</organism>
<feature type="compositionally biased region" description="Polar residues" evidence="3">
    <location>
        <begin position="337"/>
        <end position="352"/>
    </location>
</feature>
<dbReference type="PANTHER" id="PTHR47775">
    <property type="entry name" value="BUD SITE SELECTION PROTEIN 14"/>
    <property type="match status" value="1"/>
</dbReference>
<feature type="compositionally biased region" description="Low complexity" evidence="3">
    <location>
        <begin position="523"/>
        <end position="543"/>
    </location>
</feature>
<dbReference type="PANTHER" id="PTHR47775:SF1">
    <property type="entry name" value="BUD SITE SELECTION PROTEIN 14"/>
    <property type="match status" value="1"/>
</dbReference>
<name>A0A1X0RHB1_RHIZD</name>
<dbReference type="EMBL" id="KV921857">
    <property type="protein sequence ID" value="ORE11394.1"/>
    <property type="molecule type" value="Genomic_DNA"/>
</dbReference>
<dbReference type="SUPFAM" id="SSF50044">
    <property type="entry name" value="SH3-domain"/>
    <property type="match status" value="1"/>
</dbReference>
<feature type="compositionally biased region" description="Acidic residues" evidence="3">
    <location>
        <begin position="18"/>
        <end position="32"/>
    </location>
</feature>
<dbReference type="InterPro" id="IPR036028">
    <property type="entry name" value="SH3-like_dom_sf"/>
</dbReference>
<dbReference type="OrthoDB" id="196165at2759"/>
<dbReference type="PROSITE" id="PS50200">
    <property type="entry name" value="RA"/>
    <property type="match status" value="1"/>
</dbReference>
<evidence type="ECO:0000313" key="6">
    <source>
        <dbReference type="EMBL" id="ORE11394.1"/>
    </source>
</evidence>
<feature type="domain" description="SH3" evidence="4">
    <location>
        <begin position="49"/>
        <end position="110"/>
    </location>
</feature>
<feature type="compositionally biased region" description="Low complexity" evidence="3">
    <location>
        <begin position="911"/>
        <end position="924"/>
    </location>
</feature>
<feature type="compositionally biased region" description="Low complexity" evidence="3">
    <location>
        <begin position="599"/>
        <end position="618"/>
    </location>
</feature>
<feature type="compositionally biased region" description="Polar residues" evidence="3">
    <location>
        <begin position="550"/>
        <end position="574"/>
    </location>
</feature>
<feature type="compositionally biased region" description="Basic and acidic residues" evidence="3">
    <location>
        <begin position="510"/>
        <end position="521"/>
    </location>
</feature>
<feature type="region of interest" description="Disordered" evidence="3">
    <location>
        <begin position="325"/>
        <end position="352"/>
    </location>
</feature>
<dbReference type="GO" id="GO:0008104">
    <property type="term" value="P:intracellular protein localization"/>
    <property type="evidence" value="ECO:0007669"/>
    <property type="project" value="TreeGrafter"/>
</dbReference>
<feature type="region of interest" description="Disordered" evidence="3">
    <location>
        <begin position="160"/>
        <end position="186"/>
    </location>
</feature>
<dbReference type="AlphaFoldDB" id="A0A1X0RHB1"/>
<feature type="region of interest" description="Disordered" evidence="3">
    <location>
        <begin position="510"/>
        <end position="691"/>
    </location>
</feature>
<evidence type="ECO:0000256" key="3">
    <source>
        <dbReference type="SAM" id="MobiDB-lite"/>
    </source>
</evidence>
<evidence type="ECO:0000259" key="4">
    <source>
        <dbReference type="PROSITE" id="PS50002"/>
    </source>
</evidence>
<dbReference type="InterPro" id="IPR000159">
    <property type="entry name" value="RA_dom"/>
</dbReference>
<dbReference type="PROSITE" id="PS50002">
    <property type="entry name" value="SH3"/>
    <property type="match status" value="1"/>
</dbReference>
<feature type="compositionally biased region" description="Low complexity" evidence="3">
    <location>
        <begin position="33"/>
        <end position="44"/>
    </location>
</feature>
<reference evidence="6" key="1">
    <citation type="journal article" date="2016" name="Proc. Natl. Acad. Sci. U.S.A.">
        <title>Lipid metabolic changes in an early divergent fungus govern the establishment of a mutualistic symbiosis with endobacteria.</title>
        <authorList>
            <person name="Lastovetsky O.A."/>
            <person name="Gaspar M.L."/>
            <person name="Mondo S.J."/>
            <person name="LaButti K.M."/>
            <person name="Sandor L."/>
            <person name="Grigoriev I.V."/>
            <person name="Henry S.A."/>
            <person name="Pawlowska T.E."/>
        </authorList>
    </citation>
    <scope>NUCLEOTIDE SEQUENCE [LARGE SCALE GENOMIC DNA]</scope>
    <source>
        <strain evidence="6">ATCC 52814</strain>
    </source>
</reference>
<dbReference type="InterPro" id="IPR029071">
    <property type="entry name" value="Ubiquitin-like_domsf"/>
</dbReference>
<dbReference type="GO" id="GO:0030950">
    <property type="term" value="P:establishment or maintenance of actin cytoskeleton polarity"/>
    <property type="evidence" value="ECO:0007669"/>
    <property type="project" value="TreeGrafter"/>
</dbReference>
<feature type="compositionally biased region" description="Polar residues" evidence="3">
    <location>
        <begin position="661"/>
        <end position="675"/>
    </location>
</feature>